<dbReference type="InterPro" id="IPR035905">
    <property type="entry name" value="Barstar-like_sf"/>
</dbReference>
<gene>
    <name evidence="3" type="ORF">QFZ49_000113</name>
</gene>
<accession>A0ABU0RDZ1</accession>
<protein>
    <recommendedName>
        <fullName evidence="2">Barstar (barnase inhibitor) domain-containing protein</fullName>
    </recommendedName>
</protein>
<dbReference type="Pfam" id="PF01337">
    <property type="entry name" value="Barstar"/>
    <property type="match status" value="1"/>
</dbReference>
<sequence length="150" mass="16584">MTNTAVWIRPLAEHVPSSSTRRAVHGSRCRTSQGMFAEWAASLNFPDYFSHNWDAFNDCLRDVMMRARHDKAASEQPEPALTVLVHEADELLCDEPPMALAILLGILSNSVGQDSDDPGLLLLLDAAPDRLPQVTERMTEAGFPPFTADH</sequence>
<name>A0ABU0RDZ1_9ACTN</name>
<dbReference type="RefSeq" id="WP_307624510.1">
    <property type="nucleotide sequence ID" value="NZ_JAUSZS010000002.1"/>
</dbReference>
<dbReference type="InterPro" id="IPR000468">
    <property type="entry name" value="Barstar"/>
</dbReference>
<evidence type="ECO:0000259" key="2">
    <source>
        <dbReference type="Pfam" id="PF01337"/>
    </source>
</evidence>
<dbReference type="SUPFAM" id="SSF52038">
    <property type="entry name" value="Barstar-related"/>
    <property type="match status" value="1"/>
</dbReference>
<dbReference type="EMBL" id="JAUSZS010000002">
    <property type="protein sequence ID" value="MDQ0930206.1"/>
    <property type="molecule type" value="Genomic_DNA"/>
</dbReference>
<feature type="domain" description="Barstar (barnase inhibitor)" evidence="2">
    <location>
        <begin position="23"/>
        <end position="110"/>
    </location>
</feature>
<reference evidence="3 4" key="1">
    <citation type="submission" date="2023-07" db="EMBL/GenBank/DDBJ databases">
        <title>Comparative genomics of wheat-associated soil bacteria to identify genetic determinants of phenazine resistance.</title>
        <authorList>
            <person name="Mouncey N."/>
        </authorList>
    </citation>
    <scope>NUCLEOTIDE SEQUENCE [LARGE SCALE GENOMIC DNA]</scope>
    <source>
        <strain evidence="3 4">W2I16</strain>
    </source>
</reference>
<evidence type="ECO:0000313" key="3">
    <source>
        <dbReference type="EMBL" id="MDQ0930206.1"/>
    </source>
</evidence>
<comment type="caution">
    <text evidence="3">The sequence shown here is derived from an EMBL/GenBank/DDBJ whole genome shotgun (WGS) entry which is preliminary data.</text>
</comment>
<keyword evidence="4" id="KW-1185">Reference proteome</keyword>
<proteinExistence type="inferred from homology"/>
<evidence type="ECO:0000256" key="1">
    <source>
        <dbReference type="ARBA" id="ARBA00006845"/>
    </source>
</evidence>
<dbReference type="Gene3D" id="3.30.370.10">
    <property type="entry name" value="Barstar-like"/>
    <property type="match status" value="1"/>
</dbReference>
<organism evidence="3 4">
    <name type="scientific">Streptomyces turgidiscabies</name>
    <dbReference type="NCBI Taxonomy" id="85558"/>
    <lineage>
        <taxon>Bacteria</taxon>
        <taxon>Bacillati</taxon>
        <taxon>Actinomycetota</taxon>
        <taxon>Actinomycetes</taxon>
        <taxon>Kitasatosporales</taxon>
        <taxon>Streptomycetaceae</taxon>
        <taxon>Streptomyces</taxon>
    </lineage>
</organism>
<evidence type="ECO:0000313" key="4">
    <source>
        <dbReference type="Proteomes" id="UP001223072"/>
    </source>
</evidence>
<comment type="similarity">
    <text evidence="1">Belongs to the barstar family.</text>
</comment>
<dbReference type="Proteomes" id="UP001223072">
    <property type="component" value="Unassembled WGS sequence"/>
</dbReference>